<protein>
    <recommendedName>
        <fullName evidence="5">Probable membrane transporter protein</fullName>
    </recommendedName>
</protein>
<evidence type="ECO:0000256" key="5">
    <source>
        <dbReference type="RuleBase" id="RU363041"/>
    </source>
</evidence>
<keyword evidence="3 5" id="KW-1133">Transmembrane helix</keyword>
<evidence type="ECO:0000256" key="3">
    <source>
        <dbReference type="ARBA" id="ARBA00022989"/>
    </source>
</evidence>
<dbReference type="GO" id="GO:0005886">
    <property type="term" value="C:plasma membrane"/>
    <property type="evidence" value="ECO:0007669"/>
    <property type="project" value="UniProtKB-SubCell"/>
</dbReference>
<gene>
    <name evidence="6" type="ORF">OMM_02278</name>
</gene>
<evidence type="ECO:0000313" key="7">
    <source>
        <dbReference type="Proteomes" id="UP000189670"/>
    </source>
</evidence>
<dbReference type="EMBL" id="ATBP01000230">
    <property type="protein sequence ID" value="ETR71721.1"/>
    <property type="molecule type" value="Genomic_DNA"/>
</dbReference>
<keyword evidence="5" id="KW-1003">Cell membrane</keyword>
<dbReference type="InterPro" id="IPR002781">
    <property type="entry name" value="TM_pro_TauE-like"/>
</dbReference>
<evidence type="ECO:0000313" key="6">
    <source>
        <dbReference type="EMBL" id="ETR71721.1"/>
    </source>
</evidence>
<feature type="transmembrane region" description="Helical" evidence="5">
    <location>
        <begin position="83"/>
        <end position="104"/>
    </location>
</feature>
<dbReference type="InterPro" id="IPR051598">
    <property type="entry name" value="TSUP/Inactive_protease-like"/>
</dbReference>
<feature type="transmembrane region" description="Helical" evidence="5">
    <location>
        <begin position="222"/>
        <end position="239"/>
    </location>
</feature>
<dbReference type="AlphaFoldDB" id="A0A1V1PA37"/>
<evidence type="ECO:0000256" key="4">
    <source>
        <dbReference type="ARBA" id="ARBA00023136"/>
    </source>
</evidence>
<keyword evidence="4 5" id="KW-0472">Membrane</keyword>
<comment type="caution">
    <text evidence="6">The sequence shown here is derived from an EMBL/GenBank/DDBJ whole genome shotgun (WGS) entry which is preliminary data.</text>
</comment>
<dbReference type="Proteomes" id="UP000189670">
    <property type="component" value="Unassembled WGS sequence"/>
</dbReference>
<dbReference type="PANTHER" id="PTHR43701">
    <property type="entry name" value="MEMBRANE TRANSPORTER PROTEIN MJ0441-RELATED"/>
    <property type="match status" value="1"/>
</dbReference>
<comment type="similarity">
    <text evidence="5">Belongs to the 4-toluene sulfonate uptake permease (TSUP) (TC 2.A.102) family.</text>
</comment>
<keyword evidence="2 5" id="KW-0812">Transmembrane</keyword>
<accession>A0A1V1PA37</accession>
<feature type="transmembrane region" description="Helical" evidence="5">
    <location>
        <begin position="124"/>
        <end position="145"/>
    </location>
</feature>
<dbReference type="PANTHER" id="PTHR43701:SF5">
    <property type="entry name" value="MEMBRANE TRANSPORTER PROTEIN-RELATED"/>
    <property type="match status" value="1"/>
</dbReference>
<sequence length="240" mass="26532">MFTGVGAGVLWLPLLTVSGIPPSEAISLSIFTQIAGKGIGTINFIRDGIVDLRFIRYALPYAFTGITIGYLAGDIVSMKSERLLLYVFVGVASYLLIQMLQSLGNVNPPHHMELDESSLKKSRLIIVSSSFFTGLLSIGNSDWLIPHMKQRLSMSTQRAVATGIVIMFCSVGFYLFLTAVNVFLGFKEWPHHSPILLSTCSGVMIGGQIGTRLTRFEWLRKTQQHAFIILLALSIIHLLW</sequence>
<evidence type="ECO:0000256" key="2">
    <source>
        <dbReference type="ARBA" id="ARBA00022692"/>
    </source>
</evidence>
<comment type="subcellular location">
    <subcellularLocation>
        <location evidence="5">Cell membrane</location>
        <topology evidence="5">Multi-pass membrane protein</topology>
    </subcellularLocation>
    <subcellularLocation>
        <location evidence="1">Membrane</location>
        <topology evidence="1">Multi-pass membrane protein</topology>
    </subcellularLocation>
</comment>
<organism evidence="6 7">
    <name type="scientific">Candidatus Magnetoglobus multicellularis str. Araruama</name>
    <dbReference type="NCBI Taxonomy" id="890399"/>
    <lineage>
        <taxon>Bacteria</taxon>
        <taxon>Pseudomonadati</taxon>
        <taxon>Thermodesulfobacteriota</taxon>
        <taxon>Desulfobacteria</taxon>
        <taxon>Desulfobacterales</taxon>
        <taxon>Desulfobacteraceae</taxon>
        <taxon>Candidatus Magnetoglobus</taxon>
    </lineage>
</organism>
<name>A0A1V1PA37_9BACT</name>
<reference evidence="7" key="1">
    <citation type="submission" date="2012-11" db="EMBL/GenBank/DDBJ databases">
        <authorList>
            <person name="Lucero-Rivera Y.E."/>
            <person name="Tovar-Ramirez D."/>
        </authorList>
    </citation>
    <scope>NUCLEOTIDE SEQUENCE [LARGE SCALE GENOMIC DNA]</scope>
    <source>
        <strain evidence="7">Araruama</strain>
    </source>
</reference>
<evidence type="ECO:0000256" key="1">
    <source>
        <dbReference type="ARBA" id="ARBA00004141"/>
    </source>
</evidence>
<feature type="transmembrane region" description="Helical" evidence="5">
    <location>
        <begin position="54"/>
        <end position="71"/>
    </location>
</feature>
<proteinExistence type="inferred from homology"/>
<dbReference type="Pfam" id="PF01925">
    <property type="entry name" value="TauE"/>
    <property type="match status" value="1"/>
</dbReference>
<feature type="transmembrane region" description="Helical" evidence="5">
    <location>
        <begin position="165"/>
        <end position="186"/>
    </location>
</feature>